<dbReference type="InterPro" id="IPR006571">
    <property type="entry name" value="TLDc_dom"/>
</dbReference>
<evidence type="ECO:0000256" key="2">
    <source>
        <dbReference type="ARBA" id="ARBA00009540"/>
    </source>
</evidence>
<evidence type="ECO:0000313" key="7">
    <source>
        <dbReference type="Proteomes" id="UP000193642"/>
    </source>
</evidence>
<keyword evidence="3" id="KW-0496">Mitochondrion</keyword>
<dbReference type="OrthoDB" id="26679at2759"/>
<keyword evidence="7" id="KW-1185">Reference proteome</keyword>
<comment type="caution">
    <text evidence="6">The sequence shown here is derived from an EMBL/GenBank/DDBJ whole genome shotgun (WGS) entry which is preliminary data.</text>
</comment>
<dbReference type="PROSITE" id="PS51886">
    <property type="entry name" value="TLDC"/>
    <property type="match status" value="1"/>
</dbReference>
<accession>A0A1Y2CHR8</accession>
<name>A0A1Y2CHR8_9FUNG</name>
<evidence type="ECO:0000256" key="4">
    <source>
        <dbReference type="ARBA" id="ARBA00040604"/>
    </source>
</evidence>
<evidence type="ECO:0000256" key="1">
    <source>
        <dbReference type="ARBA" id="ARBA00004173"/>
    </source>
</evidence>
<dbReference type="GO" id="GO:0006979">
    <property type="term" value="P:response to oxidative stress"/>
    <property type="evidence" value="ECO:0007669"/>
    <property type="project" value="TreeGrafter"/>
</dbReference>
<comment type="similarity">
    <text evidence="2">Belongs to the OXR1 family.</text>
</comment>
<dbReference type="GO" id="GO:0005634">
    <property type="term" value="C:nucleus"/>
    <property type="evidence" value="ECO:0007669"/>
    <property type="project" value="TreeGrafter"/>
</dbReference>
<dbReference type="SMART" id="SM00584">
    <property type="entry name" value="TLDc"/>
    <property type="match status" value="1"/>
</dbReference>
<feature type="domain" description="TLDc" evidence="5">
    <location>
        <begin position="207"/>
        <end position="385"/>
    </location>
</feature>
<dbReference type="EMBL" id="MCGO01000016">
    <property type="protein sequence ID" value="ORY46601.1"/>
    <property type="molecule type" value="Genomic_DNA"/>
</dbReference>
<evidence type="ECO:0000256" key="3">
    <source>
        <dbReference type="ARBA" id="ARBA00023128"/>
    </source>
</evidence>
<dbReference type="Proteomes" id="UP000193642">
    <property type="component" value="Unassembled WGS sequence"/>
</dbReference>
<dbReference type="AlphaFoldDB" id="A0A1Y2CHR8"/>
<sequence>MFDQVVSYLQQFNLLTTKRASAESLFHSLSPTANPSASEVPFGSLDSSIVGLPPRLRSQMPVFAWTAMRLFRRIRAAESSGLACAEFCALAALLSKGDWTARSSLCGDCAGFGVDCFVEDAASVVVGGVVSKEFVRFVLTQNQSSYDSERNVIVPTGFEYLDVWAPACPLFGSLWNAVFSKALLGVDPSPMPSITYPNPSTESLDPCLLSPCDVFILSSYIKRHRRRSSISTPDSNSPEHWPLIYSSNTHGKSWGSLMNYIESTGSLVLIIKDMKGNLFGAYIPTPLECSPKFRGNEEAFLFSIAPEWNVFTPTGNNSNYVYFNYGMATLPNGIGFGGQLNFFGLFLNTSLDSGECRCTPTSSTYGNPNLAAILLIEPKEVDDRLVPERVKRGGASVLNSHPIESALLEMAGRERYPC</sequence>
<dbReference type="GO" id="GO:0005739">
    <property type="term" value="C:mitochondrion"/>
    <property type="evidence" value="ECO:0007669"/>
    <property type="project" value="UniProtKB-SubCell"/>
</dbReference>
<protein>
    <recommendedName>
        <fullName evidence="4">Oxidation resistance protein 1</fullName>
    </recommendedName>
</protein>
<reference evidence="6 7" key="1">
    <citation type="submission" date="2016-07" db="EMBL/GenBank/DDBJ databases">
        <title>Pervasive Adenine N6-methylation of Active Genes in Fungi.</title>
        <authorList>
            <consortium name="DOE Joint Genome Institute"/>
            <person name="Mondo S.J."/>
            <person name="Dannebaum R.O."/>
            <person name="Kuo R.C."/>
            <person name="Labutti K."/>
            <person name="Haridas S."/>
            <person name="Kuo A."/>
            <person name="Salamov A."/>
            <person name="Ahrendt S.R."/>
            <person name="Lipzen A."/>
            <person name="Sullivan W."/>
            <person name="Andreopoulos W.B."/>
            <person name="Clum A."/>
            <person name="Lindquist E."/>
            <person name="Daum C."/>
            <person name="Ramamoorthy G.K."/>
            <person name="Gryganskyi A."/>
            <person name="Culley D."/>
            <person name="Magnuson J.K."/>
            <person name="James T.Y."/>
            <person name="O'Malley M.A."/>
            <person name="Stajich J.E."/>
            <person name="Spatafora J.W."/>
            <person name="Visel A."/>
            <person name="Grigoriev I.V."/>
        </authorList>
    </citation>
    <scope>NUCLEOTIDE SEQUENCE [LARGE SCALE GENOMIC DNA]</scope>
    <source>
        <strain evidence="6 7">JEL800</strain>
    </source>
</reference>
<evidence type="ECO:0000259" key="5">
    <source>
        <dbReference type="PROSITE" id="PS51886"/>
    </source>
</evidence>
<dbReference type="PANTHER" id="PTHR23354:SF62">
    <property type="entry name" value="MUSTARD, ISOFORM V"/>
    <property type="match status" value="1"/>
</dbReference>
<dbReference type="Pfam" id="PF07534">
    <property type="entry name" value="TLD"/>
    <property type="match status" value="1"/>
</dbReference>
<dbReference type="STRING" id="329046.A0A1Y2CHR8"/>
<organism evidence="6 7">
    <name type="scientific">Rhizoclosmatium globosum</name>
    <dbReference type="NCBI Taxonomy" id="329046"/>
    <lineage>
        <taxon>Eukaryota</taxon>
        <taxon>Fungi</taxon>
        <taxon>Fungi incertae sedis</taxon>
        <taxon>Chytridiomycota</taxon>
        <taxon>Chytridiomycota incertae sedis</taxon>
        <taxon>Chytridiomycetes</taxon>
        <taxon>Chytridiales</taxon>
        <taxon>Chytriomycetaceae</taxon>
        <taxon>Rhizoclosmatium</taxon>
    </lineage>
</organism>
<evidence type="ECO:0000313" key="6">
    <source>
        <dbReference type="EMBL" id="ORY46601.1"/>
    </source>
</evidence>
<comment type="subcellular location">
    <subcellularLocation>
        <location evidence="1">Mitochondrion</location>
    </subcellularLocation>
</comment>
<proteinExistence type="inferred from homology"/>
<dbReference type="PANTHER" id="PTHR23354">
    <property type="entry name" value="NUCLEOLAR PROTEIN 7/ESTROGEN RECEPTOR COACTIVATOR-RELATED"/>
    <property type="match status" value="1"/>
</dbReference>
<gene>
    <name evidence="6" type="ORF">BCR33DRAFT_715644</name>
</gene>